<dbReference type="SUPFAM" id="SSF46785">
    <property type="entry name" value="Winged helix' DNA-binding domain"/>
    <property type="match status" value="1"/>
</dbReference>
<dbReference type="Gene3D" id="1.10.10.10">
    <property type="entry name" value="Winged helix-like DNA-binding domain superfamily/Winged helix DNA-binding domain"/>
    <property type="match status" value="1"/>
</dbReference>
<feature type="compositionally biased region" description="Polar residues" evidence="1">
    <location>
        <begin position="277"/>
        <end position="286"/>
    </location>
</feature>
<organism evidence="4">
    <name type="scientific">Salmonella enterica</name>
    <name type="common">Salmonella choleraesuis</name>
    <dbReference type="NCBI Taxonomy" id="28901"/>
    <lineage>
        <taxon>Bacteria</taxon>
        <taxon>Pseudomonadati</taxon>
        <taxon>Pseudomonadota</taxon>
        <taxon>Gammaproteobacteria</taxon>
        <taxon>Enterobacterales</taxon>
        <taxon>Enterobacteriaceae</taxon>
        <taxon>Salmonella</taxon>
    </lineage>
</organism>
<feature type="region of interest" description="Disordered" evidence="1">
    <location>
        <begin position="322"/>
        <end position="343"/>
    </location>
</feature>
<gene>
    <name evidence="4" type="ORF">G8382_000336</name>
</gene>
<feature type="domain" description="Uncharacterised" evidence="2">
    <location>
        <begin position="43"/>
        <end position="242"/>
    </location>
</feature>
<feature type="domain" description="Putative conjugal transfer nickase/helicase TraI C-terminal" evidence="3">
    <location>
        <begin position="393"/>
        <end position="510"/>
    </location>
</feature>
<dbReference type="Gene3D" id="1.10.3210.40">
    <property type="match status" value="1"/>
</dbReference>
<feature type="region of interest" description="Disordered" evidence="1">
    <location>
        <begin position="15"/>
        <end position="37"/>
    </location>
</feature>
<evidence type="ECO:0000259" key="3">
    <source>
        <dbReference type="Pfam" id="PF07515"/>
    </source>
</evidence>
<dbReference type="InterPro" id="IPR036390">
    <property type="entry name" value="WH_DNA-bd_sf"/>
</dbReference>
<dbReference type="InterPro" id="IPR036388">
    <property type="entry name" value="WH-like_DNA-bd_sf"/>
</dbReference>
<proteinExistence type="predicted"/>
<feature type="region of interest" description="Disordered" evidence="1">
    <location>
        <begin position="359"/>
        <end position="380"/>
    </location>
</feature>
<keyword evidence="4" id="KW-0238">DNA-binding</keyword>
<name>A0A763VRZ7_SALER</name>
<dbReference type="InterPro" id="IPR011093">
    <property type="entry name" value="TraI_2_C"/>
</dbReference>
<comment type="caution">
    <text evidence="4">The sequence shown here is derived from an EMBL/GenBank/DDBJ whole genome shotgun (WGS) entry which is preliminary data.</text>
</comment>
<feature type="compositionally biased region" description="Polar residues" evidence="1">
    <location>
        <begin position="359"/>
        <end position="372"/>
    </location>
</feature>
<reference evidence="4" key="2">
    <citation type="submission" date="2020-02" db="EMBL/GenBank/DDBJ databases">
        <authorList>
            <consortium name="NCBI Pathogen Detection Project"/>
        </authorList>
    </citation>
    <scope>NUCLEOTIDE SEQUENCE</scope>
    <source>
        <strain evidence="4">MA.BM_SE06/8</strain>
    </source>
</reference>
<dbReference type="Pfam" id="PF07515">
    <property type="entry name" value="TraI_2_C"/>
    <property type="match status" value="1"/>
</dbReference>
<sequence length="514" mass="55173">MAVIKRGLKWLTGRGSGSVNSSVPVPGRKEDKPSPQYRPVIPGAELMATAGRQKQIRMLRENSPLSGQVISAWWITPLEQLAERVQDVPACWEGAYSEPGGFIDLSLEVAVRSVRLTRGMMLPPGATPEAQSEQAPGWVCAVYWAALFHHLDWLAGVEGGMENGRVWYPGLSAPAVPWRIRPRTGDAATGFNAMYIASNLLPASGVLWLQRWPALAQALFTYLSGAKAQSGILHSIISDARASCGPDVSGTPVVLAPPVPAPVPEESRTESPRLSGDDSNLLSSKDNIPVAPAPITSAETHYDASQTAGVPAAVPAPPALISAFGSSEEDTGDKSGEALEGEDDQISTAALLSVLDRVTSGNPADSAGQQPTEEIAGESDLPVQSGEVKAAGHGELFFGWLKQSINNGTLSVNEQGSAIHIMASFVFVISPDCFYRYISAADDPELNKNIIQRGFEELNIHYERNGKGLYHYHKYETPDRKGRYTKVSGYMIPSGILFSEVKCPESSTWLSPRT</sequence>
<evidence type="ECO:0000256" key="1">
    <source>
        <dbReference type="SAM" id="MobiDB-lite"/>
    </source>
</evidence>
<dbReference type="NCBIfam" id="TIGR03760">
    <property type="entry name" value="ICE_TraI_Pfluor"/>
    <property type="match status" value="1"/>
</dbReference>
<evidence type="ECO:0000313" key="4">
    <source>
        <dbReference type="EMBL" id="HAG4650531.1"/>
    </source>
</evidence>
<dbReference type="AlphaFoldDB" id="A0A763VRZ7"/>
<dbReference type="Gene3D" id="2.40.10.200">
    <property type="entry name" value="STY4665 C-terminal domain-like"/>
    <property type="match status" value="1"/>
</dbReference>
<dbReference type="InterPro" id="IPR011119">
    <property type="entry name" value="Unchr_helicase_relaxase_TraI"/>
</dbReference>
<feature type="compositionally biased region" description="Low complexity" evidence="1">
    <location>
        <begin position="17"/>
        <end position="26"/>
    </location>
</feature>
<dbReference type="InterPro" id="IPR022391">
    <property type="entry name" value="ICE_relaxase_PFGI-1"/>
</dbReference>
<reference evidence="4" key="1">
    <citation type="journal article" date="2018" name="Genome Biol.">
        <title>SKESA: strategic k-mer extension for scrupulous assemblies.</title>
        <authorList>
            <person name="Souvorov A."/>
            <person name="Agarwala R."/>
            <person name="Lipman D.J."/>
        </authorList>
    </citation>
    <scope>NUCLEOTIDE SEQUENCE</scope>
    <source>
        <strain evidence="4">MA.BM_SE06/8</strain>
    </source>
</reference>
<protein>
    <submittedName>
        <fullName evidence="4">DNA-binding domain-containing protein</fullName>
    </submittedName>
</protein>
<feature type="region of interest" description="Disordered" evidence="1">
    <location>
        <begin position="249"/>
        <end position="292"/>
    </location>
</feature>
<evidence type="ECO:0000259" key="2">
    <source>
        <dbReference type="Pfam" id="PF07514"/>
    </source>
</evidence>
<dbReference type="Pfam" id="PF07514">
    <property type="entry name" value="TraI_2"/>
    <property type="match status" value="1"/>
</dbReference>
<accession>A0A763VRZ7</accession>
<dbReference type="GO" id="GO:0003677">
    <property type="term" value="F:DNA binding"/>
    <property type="evidence" value="ECO:0007669"/>
    <property type="project" value="UniProtKB-KW"/>
</dbReference>
<dbReference type="EMBL" id="DAAYKZ010000001">
    <property type="protein sequence ID" value="HAG4650531.1"/>
    <property type="molecule type" value="Genomic_DNA"/>
</dbReference>